<evidence type="ECO:0000313" key="8">
    <source>
        <dbReference type="EMBL" id="SBT10041.1"/>
    </source>
</evidence>
<dbReference type="InterPro" id="IPR044068">
    <property type="entry name" value="CB"/>
</dbReference>
<dbReference type="GO" id="GO:0003677">
    <property type="term" value="F:DNA binding"/>
    <property type="evidence" value="ECO:0007669"/>
    <property type="project" value="UniProtKB-UniRule"/>
</dbReference>
<feature type="domain" description="Tyr recombinase" evidence="6">
    <location>
        <begin position="107"/>
        <end position="249"/>
    </location>
</feature>
<dbReference type="Pfam" id="PF13495">
    <property type="entry name" value="Phage_int_SAM_4"/>
    <property type="match status" value="1"/>
</dbReference>
<dbReference type="InterPro" id="IPR002104">
    <property type="entry name" value="Integrase_catalytic"/>
</dbReference>
<dbReference type="Proteomes" id="UP000199169">
    <property type="component" value="Unassembled WGS sequence"/>
</dbReference>
<dbReference type="InterPro" id="IPR013762">
    <property type="entry name" value="Integrase-like_cat_sf"/>
</dbReference>
<dbReference type="InterPro" id="IPR004107">
    <property type="entry name" value="Integrase_SAM-like_N"/>
</dbReference>
<dbReference type="InterPro" id="IPR010998">
    <property type="entry name" value="Integrase_recombinase_N"/>
</dbReference>
<sequence>MEDMSAVATTIFDQNYELHRKHLKLKGLQPKTIEAYSRAIRRVGDYFDHQIEDLTEVDLLNYFSDLSETHSWSSIKLDLYGLKFYHEHVLKKPWVAPGLVQPPRSQRLPDIVSIEEAERIFRATRVLSYRVFFFTLYSLGLRLGEGLRLTVADIDGARARVHIRDAKGNKDRLVPLPTATYRLLRGFWQRHRNPVLLFPNRRGGLPGAHAASTPLDRGGVQNALRAVVESCGLKKTFRPTAFGTAMPRT</sequence>
<dbReference type="Pfam" id="PF00589">
    <property type="entry name" value="Phage_integrase"/>
    <property type="match status" value="1"/>
</dbReference>
<organism evidence="8 9">
    <name type="scientific">Candidatus Accumulibacter aalborgensis</name>
    <dbReference type="NCBI Taxonomy" id="1860102"/>
    <lineage>
        <taxon>Bacteria</taxon>
        <taxon>Pseudomonadati</taxon>
        <taxon>Pseudomonadota</taxon>
        <taxon>Betaproteobacteria</taxon>
        <taxon>Candidatus Accumulibacter</taxon>
    </lineage>
</organism>
<dbReference type="SUPFAM" id="SSF56349">
    <property type="entry name" value="DNA breaking-rejoining enzymes"/>
    <property type="match status" value="1"/>
</dbReference>
<dbReference type="AlphaFoldDB" id="A0A1A8XZA6"/>
<dbReference type="Gene3D" id="1.10.150.130">
    <property type="match status" value="1"/>
</dbReference>
<accession>A0A1A8XZA6</accession>
<dbReference type="PROSITE" id="PS51898">
    <property type="entry name" value="TYR_RECOMBINASE"/>
    <property type="match status" value="1"/>
</dbReference>
<dbReference type="PANTHER" id="PTHR30349">
    <property type="entry name" value="PHAGE INTEGRASE-RELATED"/>
    <property type="match status" value="1"/>
</dbReference>
<dbReference type="EMBL" id="FLQX01000163">
    <property type="protein sequence ID" value="SBT10041.1"/>
    <property type="molecule type" value="Genomic_DNA"/>
</dbReference>
<evidence type="ECO:0000256" key="4">
    <source>
        <dbReference type="ARBA" id="ARBA00023172"/>
    </source>
</evidence>
<dbReference type="GO" id="GO:0006310">
    <property type="term" value="P:DNA recombination"/>
    <property type="evidence" value="ECO:0007669"/>
    <property type="project" value="UniProtKB-KW"/>
</dbReference>
<evidence type="ECO:0000259" key="7">
    <source>
        <dbReference type="PROSITE" id="PS51900"/>
    </source>
</evidence>
<dbReference type="InterPro" id="IPR050090">
    <property type="entry name" value="Tyrosine_recombinase_XerCD"/>
</dbReference>
<keyword evidence="4" id="KW-0233">DNA recombination</keyword>
<name>A0A1A8XZA6_9PROT</name>
<evidence type="ECO:0000313" key="9">
    <source>
        <dbReference type="Proteomes" id="UP000199169"/>
    </source>
</evidence>
<evidence type="ECO:0000256" key="5">
    <source>
        <dbReference type="PROSITE-ProRule" id="PRU01248"/>
    </source>
</evidence>
<evidence type="ECO:0000256" key="1">
    <source>
        <dbReference type="ARBA" id="ARBA00008857"/>
    </source>
</evidence>
<evidence type="ECO:0000256" key="3">
    <source>
        <dbReference type="ARBA" id="ARBA00023125"/>
    </source>
</evidence>
<dbReference type="PROSITE" id="PS51900">
    <property type="entry name" value="CB"/>
    <property type="match status" value="1"/>
</dbReference>
<dbReference type="PANTHER" id="PTHR30349:SF64">
    <property type="entry name" value="PROPHAGE INTEGRASE INTD-RELATED"/>
    <property type="match status" value="1"/>
</dbReference>
<feature type="domain" description="Core-binding (CB)" evidence="7">
    <location>
        <begin position="10"/>
        <end position="90"/>
    </location>
</feature>
<evidence type="ECO:0000256" key="2">
    <source>
        <dbReference type="ARBA" id="ARBA00022908"/>
    </source>
</evidence>
<comment type="similarity">
    <text evidence="1">Belongs to the 'phage' integrase family.</text>
</comment>
<proteinExistence type="inferred from homology"/>
<gene>
    <name evidence="8" type="ORF">ACCAA_820004</name>
</gene>
<dbReference type="InterPro" id="IPR011010">
    <property type="entry name" value="DNA_brk_join_enz"/>
</dbReference>
<evidence type="ECO:0000259" key="6">
    <source>
        <dbReference type="PROSITE" id="PS51898"/>
    </source>
</evidence>
<dbReference type="GO" id="GO:0015074">
    <property type="term" value="P:DNA integration"/>
    <property type="evidence" value="ECO:0007669"/>
    <property type="project" value="UniProtKB-KW"/>
</dbReference>
<dbReference type="Gene3D" id="1.10.443.10">
    <property type="entry name" value="Intergrase catalytic core"/>
    <property type="match status" value="1"/>
</dbReference>
<dbReference type="STRING" id="1860102.ACCAA_820004"/>
<protein>
    <submittedName>
        <fullName evidence="8">Integrase family protein</fullName>
    </submittedName>
</protein>
<reference evidence="8 9" key="1">
    <citation type="submission" date="2016-06" db="EMBL/GenBank/DDBJ databases">
        <authorList>
            <person name="Kjaerup R.B."/>
            <person name="Dalgaard T.S."/>
            <person name="Juul-Madsen H.R."/>
        </authorList>
    </citation>
    <scope>NUCLEOTIDE SEQUENCE [LARGE SCALE GENOMIC DNA]</scope>
    <source>
        <strain evidence="8">3</strain>
    </source>
</reference>
<keyword evidence="3 5" id="KW-0238">DNA-binding</keyword>
<keyword evidence="9" id="KW-1185">Reference proteome</keyword>
<keyword evidence="2" id="KW-0229">DNA integration</keyword>